<dbReference type="AlphaFoldDB" id="A0A6N4SQT2"/>
<dbReference type="PANTHER" id="PTHR42982:SF1">
    <property type="entry name" value="SEC-INDEPENDENT PROTEIN TRANSLOCASE PROTEIN TATA"/>
    <property type="match status" value="1"/>
</dbReference>
<dbReference type="NCBIfam" id="TIGR01411">
    <property type="entry name" value="tatAE"/>
    <property type="match status" value="1"/>
</dbReference>
<dbReference type="Proteomes" id="UP000001822">
    <property type="component" value="Chromosome"/>
</dbReference>
<organism evidence="10 11">
    <name type="scientific">Cytophaga hutchinsonii (strain ATCC 33406 / DSM 1761 / CIP 103989 / NBRC 15051 / NCIMB 9469 / D465)</name>
    <dbReference type="NCBI Taxonomy" id="269798"/>
    <lineage>
        <taxon>Bacteria</taxon>
        <taxon>Pseudomonadati</taxon>
        <taxon>Bacteroidota</taxon>
        <taxon>Cytophagia</taxon>
        <taxon>Cytophagales</taxon>
        <taxon>Cytophagaceae</taxon>
        <taxon>Cytophaga</taxon>
    </lineage>
</organism>
<protein>
    <recommendedName>
        <fullName evidence="9">Sec-independent protein translocase protein TatA</fullName>
    </recommendedName>
</protein>
<dbReference type="EMBL" id="CP000383">
    <property type="protein sequence ID" value="ABG58730.1"/>
    <property type="molecule type" value="Genomic_DNA"/>
</dbReference>
<evidence type="ECO:0000256" key="9">
    <source>
        <dbReference type="HAMAP-Rule" id="MF_00236"/>
    </source>
</evidence>
<comment type="similarity">
    <text evidence="9">Belongs to the TatA/E family.</text>
</comment>
<dbReference type="Gene3D" id="1.20.5.3310">
    <property type="match status" value="1"/>
</dbReference>
<evidence type="ECO:0000256" key="4">
    <source>
        <dbReference type="ARBA" id="ARBA00022692"/>
    </source>
</evidence>
<sequence length="65" mass="6861">MLGSVLLIMGLGGGEIALIMFAVVLLFGAKKIPELAKGLGQGIREFKDASSEVKSEINKSIEKDV</sequence>
<dbReference type="RefSeq" id="WP_011584845.1">
    <property type="nucleotide sequence ID" value="NC_008255.1"/>
</dbReference>
<keyword evidence="2 9" id="KW-0813">Transport</keyword>
<feature type="transmembrane region" description="Helical" evidence="9">
    <location>
        <begin position="6"/>
        <end position="27"/>
    </location>
</feature>
<proteinExistence type="inferred from homology"/>
<gene>
    <name evidence="9 10" type="primary">tatA</name>
    <name evidence="10" type="ordered locus">CHU_1459</name>
</gene>
<evidence type="ECO:0000256" key="3">
    <source>
        <dbReference type="ARBA" id="ARBA00022475"/>
    </source>
</evidence>
<evidence type="ECO:0000313" key="10">
    <source>
        <dbReference type="EMBL" id="ABG58730.1"/>
    </source>
</evidence>
<reference evidence="10 11" key="1">
    <citation type="journal article" date="2007" name="Appl. Environ. Microbiol.">
        <title>Genome sequence of the cellulolytic gliding bacterium Cytophaga hutchinsonii.</title>
        <authorList>
            <person name="Xie G."/>
            <person name="Bruce D.C."/>
            <person name="Challacombe J.F."/>
            <person name="Chertkov O."/>
            <person name="Detter J.C."/>
            <person name="Gilna P."/>
            <person name="Han C.S."/>
            <person name="Lucas S."/>
            <person name="Misra M."/>
            <person name="Myers G.L."/>
            <person name="Richardson P."/>
            <person name="Tapia R."/>
            <person name="Thayer N."/>
            <person name="Thompson L.S."/>
            <person name="Brettin T.S."/>
            <person name="Henrissat B."/>
            <person name="Wilson D.B."/>
            <person name="McBride M.J."/>
        </authorList>
    </citation>
    <scope>NUCLEOTIDE SEQUENCE [LARGE SCALE GENOMIC DNA]</scope>
    <source>
        <strain evidence="11">ATCC 33406 / DSM 1761 / CIP 103989 / NBRC 15051 / NCIMB 9469 / D465</strain>
    </source>
</reference>
<dbReference type="GO" id="GO:0008320">
    <property type="term" value="F:protein transmembrane transporter activity"/>
    <property type="evidence" value="ECO:0007669"/>
    <property type="project" value="UniProtKB-UniRule"/>
</dbReference>
<keyword evidence="8 9" id="KW-0472">Membrane</keyword>
<accession>A0A6N4SQT2</accession>
<evidence type="ECO:0000256" key="7">
    <source>
        <dbReference type="ARBA" id="ARBA00023010"/>
    </source>
</evidence>
<dbReference type="KEGG" id="chu:CHU_1459"/>
<keyword evidence="3 9" id="KW-1003">Cell membrane</keyword>
<name>A0A6N4SQT2_CYTH3</name>
<keyword evidence="4 9" id="KW-0812">Transmembrane</keyword>
<comment type="subcellular location">
    <subcellularLocation>
        <location evidence="9">Cell inner membrane</location>
        <topology evidence="9">Single-pass membrane protein</topology>
    </subcellularLocation>
    <subcellularLocation>
        <location evidence="1">Cell membrane</location>
        <topology evidence="1">Single-pass membrane protein</topology>
    </subcellularLocation>
</comment>
<dbReference type="OrthoDB" id="9812812at2"/>
<evidence type="ECO:0000256" key="1">
    <source>
        <dbReference type="ARBA" id="ARBA00004162"/>
    </source>
</evidence>
<dbReference type="HAMAP" id="MF_00236">
    <property type="entry name" value="TatA_E"/>
    <property type="match status" value="1"/>
</dbReference>
<evidence type="ECO:0000256" key="6">
    <source>
        <dbReference type="ARBA" id="ARBA00022989"/>
    </source>
</evidence>
<keyword evidence="11" id="KW-1185">Reference proteome</keyword>
<evidence type="ECO:0000313" key="11">
    <source>
        <dbReference type="Proteomes" id="UP000001822"/>
    </source>
</evidence>
<comment type="subunit">
    <text evidence="9">Forms a complex with TatC.</text>
</comment>
<keyword evidence="7 9" id="KW-0811">Translocation</keyword>
<keyword evidence="6 9" id="KW-1133">Transmembrane helix</keyword>
<dbReference type="Pfam" id="PF02416">
    <property type="entry name" value="TatA_B_E"/>
    <property type="match status" value="1"/>
</dbReference>
<comment type="function">
    <text evidence="9">Part of the twin-arginine translocation (Tat) system that transports large folded proteins containing a characteristic twin-arginine motif in their signal peptide across membranes. TatA could form the protein-conducting channel of the Tat system.</text>
</comment>
<evidence type="ECO:0000256" key="8">
    <source>
        <dbReference type="ARBA" id="ARBA00023136"/>
    </source>
</evidence>
<evidence type="ECO:0000256" key="5">
    <source>
        <dbReference type="ARBA" id="ARBA00022927"/>
    </source>
</evidence>
<dbReference type="InterPro" id="IPR006312">
    <property type="entry name" value="TatA/E"/>
</dbReference>
<dbReference type="PANTHER" id="PTHR42982">
    <property type="entry name" value="SEC-INDEPENDENT PROTEIN TRANSLOCASE PROTEIN TATA"/>
    <property type="match status" value="1"/>
</dbReference>
<dbReference type="GO" id="GO:0043953">
    <property type="term" value="P:protein transport by the Tat complex"/>
    <property type="evidence" value="ECO:0007669"/>
    <property type="project" value="UniProtKB-UniRule"/>
</dbReference>
<evidence type="ECO:0000256" key="2">
    <source>
        <dbReference type="ARBA" id="ARBA00022448"/>
    </source>
</evidence>
<dbReference type="InterPro" id="IPR003369">
    <property type="entry name" value="TatA/B/E"/>
</dbReference>
<keyword evidence="9" id="KW-0997">Cell inner membrane</keyword>
<dbReference type="GO" id="GO:0033281">
    <property type="term" value="C:TAT protein transport complex"/>
    <property type="evidence" value="ECO:0007669"/>
    <property type="project" value="UniProtKB-UniRule"/>
</dbReference>
<keyword evidence="5 9" id="KW-0653">Protein transport</keyword>